<feature type="transmembrane region" description="Helical" evidence="17">
    <location>
        <begin position="182"/>
        <end position="204"/>
    </location>
</feature>
<evidence type="ECO:0000256" key="9">
    <source>
        <dbReference type="ARBA" id="ARBA00022967"/>
    </source>
</evidence>
<gene>
    <name evidence="20" type="primary">ND4</name>
</gene>
<comment type="function">
    <text evidence="17">Core subunit of the mitochondrial membrane respiratory chain NADH dehydrogenase (Complex I) which catalyzes electron transfer from NADH through the respiratory chain, using ubiquinone as an electron acceptor. Essential for the catalytic activity and assembly of complex I.</text>
</comment>
<dbReference type="InterPro" id="IPR000260">
    <property type="entry name" value="NADH4_N"/>
</dbReference>
<keyword evidence="15 17" id="KW-0472">Membrane</keyword>
<keyword evidence="9" id="KW-1278">Translocase</keyword>
<dbReference type="Pfam" id="PF00361">
    <property type="entry name" value="Proton_antipo_M"/>
    <property type="match status" value="1"/>
</dbReference>
<name>A0A343W482_9NEOP</name>
<evidence type="ECO:0000256" key="10">
    <source>
        <dbReference type="ARBA" id="ARBA00022982"/>
    </source>
</evidence>
<feature type="transmembrane region" description="Helical" evidence="17">
    <location>
        <begin position="373"/>
        <end position="401"/>
    </location>
</feature>
<evidence type="ECO:0000256" key="13">
    <source>
        <dbReference type="ARBA" id="ARBA00023075"/>
    </source>
</evidence>
<feature type="domain" description="NADH:ubiquinone oxidoreductase chain 4 N-terminal" evidence="19">
    <location>
        <begin position="1"/>
        <end position="103"/>
    </location>
</feature>
<feature type="transmembrane region" description="Helical" evidence="17">
    <location>
        <begin position="247"/>
        <end position="266"/>
    </location>
</feature>
<keyword evidence="10 17" id="KW-0249">Electron transport</keyword>
<feature type="transmembrane region" description="Helical" evidence="17">
    <location>
        <begin position="301"/>
        <end position="322"/>
    </location>
</feature>
<feature type="transmembrane region" description="Helical" evidence="17">
    <location>
        <begin position="56"/>
        <end position="75"/>
    </location>
</feature>
<evidence type="ECO:0000256" key="4">
    <source>
        <dbReference type="ARBA" id="ARBA00012944"/>
    </source>
</evidence>
<evidence type="ECO:0000256" key="2">
    <source>
        <dbReference type="ARBA" id="ARBA00004225"/>
    </source>
</evidence>
<evidence type="ECO:0000313" key="20">
    <source>
        <dbReference type="EMBL" id="AVV61648.1"/>
    </source>
</evidence>
<evidence type="ECO:0000256" key="17">
    <source>
        <dbReference type="RuleBase" id="RU003297"/>
    </source>
</evidence>
<keyword evidence="14 17" id="KW-0496">Mitochondrion</keyword>
<proteinExistence type="inferred from homology"/>
<evidence type="ECO:0000256" key="1">
    <source>
        <dbReference type="ARBA" id="ARBA00003257"/>
    </source>
</evidence>
<dbReference type="PANTHER" id="PTHR43507:SF20">
    <property type="entry name" value="NADH-UBIQUINONE OXIDOREDUCTASE CHAIN 4"/>
    <property type="match status" value="1"/>
</dbReference>
<evidence type="ECO:0000256" key="3">
    <source>
        <dbReference type="ARBA" id="ARBA00009025"/>
    </source>
</evidence>
<organism evidence="20">
    <name type="scientific">Endotricha consocia</name>
    <dbReference type="NCBI Taxonomy" id="2153044"/>
    <lineage>
        <taxon>Eukaryota</taxon>
        <taxon>Metazoa</taxon>
        <taxon>Ecdysozoa</taxon>
        <taxon>Arthropoda</taxon>
        <taxon>Hexapoda</taxon>
        <taxon>Insecta</taxon>
        <taxon>Pterygota</taxon>
        <taxon>Neoptera</taxon>
        <taxon>Endopterygota</taxon>
        <taxon>Lepidoptera</taxon>
        <taxon>Glossata</taxon>
        <taxon>Ditrysia</taxon>
        <taxon>Pyraloidea</taxon>
        <taxon>Pyralidae</taxon>
        <taxon>Pyralinae</taxon>
        <taxon>Endotricha</taxon>
    </lineage>
</organism>
<reference evidence="20" key="1">
    <citation type="journal article" date="2018" name="PLoS ONE">
        <title>The first mitochondrial genomes for Pyralinae (Pyralidae) and Glaphyriinae (Crambidae), with phylogenetic implications of Pyraloidea.</title>
        <authorList>
            <person name="Zhu W."/>
            <person name="Yan J."/>
            <person name="Song J."/>
            <person name="You P."/>
        </authorList>
    </citation>
    <scope>NUCLEOTIDE SEQUENCE</scope>
</reference>
<dbReference type="InterPro" id="IPR003918">
    <property type="entry name" value="NADH_UbQ_OxRdtase"/>
</dbReference>
<keyword evidence="12 17" id="KW-0520">NAD</keyword>
<evidence type="ECO:0000256" key="14">
    <source>
        <dbReference type="ARBA" id="ARBA00023128"/>
    </source>
</evidence>
<comment type="function">
    <text evidence="1">Core subunit of the mitochondrial membrane respiratory chain NADH dehydrogenase (Complex I) that is believed to belong to the minimal assembly required for catalysis. Complex I functions in the transfer of electrons from NADH to the respiratory chain. The immediate electron acceptor for the enzyme is believed to be ubiquinone.</text>
</comment>
<dbReference type="InterPro" id="IPR001750">
    <property type="entry name" value="ND/Mrp_TM"/>
</dbReference>
<feature type="transmembrane region" description="Helical" evidence="17">
    <location>
        <begin position="216"/>
        <end position="235"/>
    </location>
</feature>
<feature type="domain" description="NADH:quinone oxidoreductase/Mrp antiporter transmembrane" evidence="18">
    <location>
        <begin position="107"/>
        <end position="390"/>
    </location>
</feature>
<evidence type="ECO:0000256" key="8">
    <source>
        <dbReference type="ARBA" id="ARBA00022692"/>
    </source>
</evidence>
<feature type="transmembrane region" description="Helical" evidence="17">
    <location>
        <begin position="143"/>
        <end position="162"/>
    </location>
</feature>
<dbReference type="RefSeq" id="YP_009479382.1">
    <property type="nucleotide sequence ID" value="NC_037501.1"/>
</dbReference>
<accession>A0A343W482</accession>
<keyword evidence="7 17" id="KW-0679">Respiratory chain</keyword>
<evidence type="ECO:0000259" key="18">
    <source>
        <dbReference type="Pfam" id="PF00361"/>
    </source>
</evidence>
<dbReference type="GeneID" id="37280040"/>
<comment type="catalytic activity">
    <reaction evidence="16 17">
        <text>a ubiquinone + NADH + 5 H(+)(in) = a ubiquinol + NAD(+) + 4 H(+)(out)</text>
        <dbReference type="Rhea" id="RHEA:29091"/>
        <dbReference type="Rhea" id="RHEA-COMP:9565"/>
        <dbReference type="Rhea" id="RHEA-COMP:9566"/>
        <dbReference type="ChEBI" id="CHEBI:15378"/>
        <dbReference type="ChEBI" id="CHEBI:16389"/>
        <dbReference type="ChEBI" id="CHEBI:17976"/>
        <dbReference type="ChEBI" id="CHEBI:57540"/>
        <dbReference type="ChEBI" id="CHEBI:57945"/>
        <dbReference type="EC" id="7.1.1.2"/>
    </reaction>
</comment>
<feature type="transmembrane region" description="Helical" evidence="17">
    <location>
        <begin position="110"/>
        <end position="131"/>
    </location>
</feature>
<dbReference type="CTD" id="4538"/>
<evidence type="ECO:0000256" key="16">
    <source>
        <dbReference type="ARBA" id="ARBA00049551"/>
    </source>
</evidence>
<keyword evidence="11 17" id="KW-1133">Transmembrane helix</keyword>
<dbReference type="GO" id="GO:0003954">
    <property type="term" value="F:NADH dehydrogenase activity"/>
    <property type="evidence" value="ECO:0007669"/>
    <property type="project" value="TreeGrafter"/>
</dbReference>
<keyword evidence="6 17" id="KW-0813">Transport</keyword>
<dbReference type="GO" id="GO:0008137">
    <property type="term" value="F:NADH dehydrogenase (ubiquinone) activity"/>
    <property type="evidence" value="ECO:0007669"/>
    <property type="project" value="UniProtKB-UniRule"/>
</dbReference>
<dbReference type="GO" id="GO:0015990">
    <property type="term" value="P:electron transport coupled proton transport"/>
    <property type="evidence" value="ECO:0007669"/>
    <property type="project" value="TreeGrafter"/>
</dbReference>
<geneLocation type="mitochondrion" evidence="20"/>
<feature type="transmembrane region" description="Helical" evidence="17">
    <location>
        <begin position="422"/>
        <end position="444"/>
    </location>
</feature>
<dbReference type="EMBL" id="MF568544">
    <property type="protein sequence ID" value="AVV61648.1"/>
    <property type="molecule type" value="Genomic_DNA"/>
</dbReference>
<dbReference type="GO" id="GO:0031966">
    <property type="term" value="C:mitochondrial membrane"/>
    <property type="evidence" value="ECO:0007669"/>
    <property type="project" value="UniProtKB-SubCell"/>
</dbReference>
<feature type="transmembrane region" description="Helical" evidence="17">
    <location>
        <begin position="84"/>
        <end position="104"/>
    </location>
</feature>
<dbReference type="AlphaFoldDB" id="A0A343W482"/>
<dbReference type="EC" id="7.1.1.2" evidence="4 17"/>
<dbReference type="PRINTS" id="PR01437">
    <property type="entry name" value="NUOXDRDTASE4"/>
</dbReference>
<feature type="transmembrane region" description="Helical" evidence="17">
    <location>
        <begin position="273"/>
        <end position="295"/>
    </location>
</feature>
<keyword evidence="8 17" id="KW-0812">Transmembrane</keyword>
<evidence type="ECO:0000256" key="6">
    <source>
        <dbReference type="ARBA" id="ARBA00022448"/>
    </source>
</evidence>
<protein>
    <recommendedName>
        <fullName evidence="5 17">NADH-ubiquinone oxidoreductase chain 4</fullName>
        <ecNumber evidence="4 17">7.1.1.2</ecNumber>
    </recommendedName>
</protein>
<comment type="subcellular location">
    <subcellularLocation>
        <location evidence="2 17">Mitochondrion membrane</location>
        <topology evidence="2 17">Multi-pass membrane protein</topology>
    </subcellularLocation>
</comment>
<dbReference type="GO" id="GO:0048039">
    <property type="term" value="F:ubiquinone binding"/>
    <property type="evidence" value="ECO:0007669"/>
    <property type="project" value="TreeGrafter"/>
</dbReference>
<evidence type="ECO:0000256" key="12">
    <source>
        <dbReference type="ARBA" id="ARBA00023027"/>
    </source>
</evidence>
<dbReference type="GO" id="GO:0042773">
    <property type="term" value="P:ATP synthesis coupled electron transport"/>
    <property type="evidence" value="ECO:0007669"/>
    <property type="project" value="InterPro"/>
</dbReference>
<evidence type="ECO:0000256" key="5">
    <source>
        <dbReference type="ARBA" id="ARBA00021006"/>
    </source>
</evidence>
<evidence type="ECO:0000256" key="11">
    <source>
        <dbReference type="ARBA" id="ARBA00022989"/>
    </source>
</evidence>
<evidence type="ECO:0000256" key="15">
    <source>
        <dbReference type="ARBA" id="ARBA00023136"/>
    </source>
</evidence>
<evidence type="ECO:0000256" key="7">
    <source>
        <dbReference type="ARBA" id="ARBA00022660"/>
    </source>
</evidence>
<dbReference type="PANTHER" id="PTHR43507">
    <property type="entry name" value="NADH-UBIQUINONE OXIDOREDUCTASE CHAIN 4"/>
    <property type="match status" value="1"/>
</dbReference>
<comment type="similarity">
    <text evidence="3 17">Belongs to the complex I subunit 4 family.</text>
</comment>
<dbReference type="Pfam" id="PF01059">
    <property type="entry name" value="Oxidored_q5_N"/>
    <property type="match status" value="1"/>
</dbReference>
<keyword evidence="13 17" id="KW-0830">Ubiquinone</keyword>
<sequence length="446" mass="52324">MLKFLMMMVFMMPLCLKKKMFWMVQMMLMMMMFLFMNLTIFNESYCNLSYMISCDIMSFGLIMLSIWICLLMMMASENLLKMSYYVEFFMFNLIFLLIMLFLTFSVMNLFMFYLFFEGSLIPTLMLIIGWGYQPERIQAGMYLLFYTLFASLPLLMGILYLYTMKYNNNIYFLKFMNLNMYLLYFCMIMAFLVKMPMYFVHLWLPKAHVEAPVSGSMILAGIMLKLGGYGLMRVLVLMENLSLKLNFIWVSLSLIGGFYISLMCFCQIDMKSLIAYSSVAHMSLVIGGIMTMNYWGYLGSYILMIGHGLCSSGMFCLANINYERLHSRSLYINKGMMNFMPSMSMWWFLLLSSNMAAPPSLNLMGEINLINSLVGWSWVSMIMLILVSFFSAGYSLYLFSYTQHGKYYTGMYSFYSGVSREYLLLMLHWLPLNLLVLKVDYVMMWL</sequence>
<evidence type="ECO:0000259" key="19">
    <source>
        <dbReference type="Pfam" id="PF01059"/>
    </source>
</evidence>